<feature type="region of interest" description="Disordered" evidence="1">
    <location>
        <begin position="200"/>
        <end position="342"/>
    </location>
</feature>
<dbReference type="KEGG" id="bpor:BPO_0921"/>
<name>A0AAU0F1B9_9FLAO</name>
<evidence type="ECO:0000313" key="3">
    <source>
        <dbReference type="EMBL" id="WOC51568.1"/>
    </source>
</evidence>
<feature type="compositionally biased region" description="Low complexity" evidence="1">
    <location>
        <begin position="295"/>
        <end position="306"/>
    </location>
</feature>
<organism evidence="3 4">
    <name type="scientific">Bergeyella porcorum</name>
    <dbReference type="NCBI Taxonomy" id="1735111"/>
    <lineage>
        <taxon>Bacteria</taxon>
        <taxon>Pseudomonadati</taxon>
        <taxon>Bacteroidota</taxon>
        <taxon>Flavobacteriia</taxon>
        <taxon>Flavobacteriales</taxon>
        <taxon>Weeksellaceae</taxon>
        <taxon>Bergeyella</taxon>
    </lineage>
</organism>
<feature type="compositionally biased region" description="Low complexity" evidence="1">
    <location>
        <begin position="313"/>
        <end position="335"/>
    </location>
</feature>
<dbReference type="AlphaFoldDB" id="A0AAU0F1B9"/>
<reference evidence="3" key="1">
    <citation type="submission" date="2023-10" db="EMBL/GenBank/DDBJ databases">
        <title>Characterization and whole genome sequencing of a novel strain of Bergeyella porcorum QD2021 isolated from pig.</title>
        <authorList>
            <person name="Liu G."/>
            <person name="Chen C."/>
            <person name="Han X."/>
        </authorList>
    </citation>
    <scope>NUCLEOTIDE SEQUENCE</scope>
    <source>
        <strain evidence="3">QD2021</strain>
    </source>
</reference>
<proteinExistence type="predicted"/>
<evidence type="ECO:0000313" key="4">
    <source>
        <dbReference type="Proteomes" id="UP001432059"/>
    </source>
</evidence>
<keyword evidence="4" id="KW-1185">Reference proteome</keyword>
<dbReference type="EMBL" id="CP136426">
    <property type="protein sequence ID" value="WOC51568.1"/>
    <property type="molecule type" value="Genomic_DNA"/>
</dbReference>
<sequence>MKNIFLTLGIGLLATSCVMYSEPNAGNVYRNGGYADNNQWNNGYSSNGYFPDDYYYEYPNDYYRDDYYQSFYNDYHQSIAMVNWNSFFREMSLTQMQINAILDLNNQFATFGVWNNYYRMNPNRWYYDRFYALERILGRRVYAVYINRYYRGVSPVTFYVNYWQTHYRPRYYNYYVVPQYRNVNINNYRVDREVYHRNVGTNYGWNQPRSNSYNPGGFKGNNSRTYSGSNTNTQRVGGFRTETNATGRTAQQPSTQSSRSGSYRAETTTRTQTPANSNRSGGFRTESLSQSSTARQQPSSNSSRNSGMRTAPSNGNRSASGASSSSSRSGSSSGNRTGGGRF</sequence>
<dbReference type="RefSeq" id="WP_327985184.1">
    <property type="nucleotide sequence ID" value="NZ_CP136426.1"/>
</dbReference>
<protein>
    <recommendedName>
        <fullName evidence="5">Lipoprotein</fullName>
    </recommendedName>
</protein>
<evidence type="ECO:0008006" key="5">
    <source>
        <dbReference type="Google" id="ProtNLM"/>
    </source>
</evidence>
<feature type="compositionally biased region" description="Polar residues" evidence="1">
    <location>
        <begin position="200"/>
        <end position="294"/>
    </location>
</feature>
<feature type="signal peptide" evidence="2">
    <location>
        <begin position="1"/>
        <end position="21"/>
    </location>
</feature>
<evidence type="ECO:0000256" key="1">
    <source>
        <dbReference type="SAM" id="MobiDB-lite"/>
    </source>
</evidence>
<evidence type="ECO:0000256" key="2">
    <source>
        <dbReference type="SAM" id="SignalP"/>
    </source>
</evidence>
<accession>A0AAU0F1B9</accession>
<gene>
    <name evidence="3" type="ORF">BPO_0921</name>
</gene>
<dbReference type="PROSITE" id="PS51257">
    <property type="entry name" value="PROKAR_LIPOPROTEIN"/>
    <property type="match status" value="1"/>
</dbReference>
<keyword evidence="2" id="KW-0732">Signal</keyword>
<feature type="chain" id="PRO_5043591412" description="Lipoprotein" evidence="2">
    <location>
        <begin position="22"/>
        <end position="342"/>
    </location>
</feature>
<dbReference type="Proteomes" id="UP001432059">
    <property type="component" value="Chromosome"/>
</dbReference>